<dbReference type="VEuPathDB" id="VectorBase:SCAU012413"/>
<sequence>MKFITAVCIVIVMALVPSLKAARVCVIQSANCNTTTGTNVCGRYGRSTLCMRFRNTCALQTANCTDNVGYTAVSLSNCRNIALNQRAVCGSSSSSSSSVQPVIVNLGNTGK</sequence>
<feature type="chain" id="PRO_5009327477" description="Kazal-like domain-containing protein" evidence="1">
    <location>
        <begin position="22"/>
        <end position="111"/>
    </location>
</feature>
<evidence type="ECO:0000313" key="2">
    <source>
        <dbReference type="EnsemblMetazoa" id="SCAU012413-PA"/>
    </source>
</evidence>
<accession>A0A1I8PZ68</accession>
<keyword evidence="1" id="KW-0732">Signal</keyword>
<feature type="signal peptide" evidence="1">
    <location>
        <begin position="1"/>
        <end position="21"/>
    </location>
</feature>
<evidence type="ECO:0000313" key="3">
    <source>
        <dbReference type="Proteomes" id="UP000095300"/>
    </source>
</evidence>
<organism evidence="2 3">
    <name type="scientific">Stomoxys calcitrans</name>
    <name type="common">Stable fly</name>
    <name type="synonym">Conops calcitrans</name>
    <dbReference type="NCBI Taxonomy" id="35570"/>
    <lineage>
        <taxon>Eukaryota</taxon>
        <taxon>Metazoa</taxon>
        <taxon>Ecdysozoa</taxon>
        <taxon>Arthropoda</taxon>
        <taxon>Hexapoda</taxon>
        <taxon>Insecta</taxon>
        <taxon>Pterygota</taxon>
        <taxon>Neoptera</taxon>
        <taxon>Endopterygota</taxon>
        <taxon>Diptera</taxon>
        <taxon>Brachycera</taxon>
        <taxon>Muscomorpha</taxon>
        <taxon>Muscoidea</taxon>
        <taxon>Muscidae</taxon>
        <taxon>Stomoxys</taxon>
    </lineage>
</organism>
<name>A0A1I8PZ68_STOCA</name>
<evidence type="ECO:0008006" key="4">
    <source>
        <dbReference type="Google" id="ProtNLM"/>
    </source>
</evidence>
<keyword evidence="3" id="KW-1185">Reference proteome</keyword>
<proteinExistence type="predicted"/>
<dbReference type="EnsemblMetazoa" id="SCAU012413-RA">
    <property type="protein sequence ID" value="SCAU012413-PA"/>
    <property type="gene ID" value="SCAU012413"/>
</dbReference>
<gene>
    <name evidence="2" type="primary">106088688</name>
</gene>
<dbReference type="Proteomes" id="UP000095300">
    <property type="component" value="Unassembled WGS sequence"/>
</dbReference>
<dbReference type="AlphaFoldDB" id="A0A1I8PZ68"/>
<dbReference type="OrthoDB" id="8066575at2759"/>
<evidence type="ECO:0000256" key="1">
    <source>
        <dbReference type="SAM" id="SignalP"/>
    </source>
</evidence>
<reference evidence="2" key="1">
    <citation type="submission" date="2020-05" db="UniProtKB">
        <authorList>
            <consortium name="EnsemblMetazoa"/>
        </authorList>
    </citation>
    <scope>IDENTIFICATION</scope>
    <source>
        <strain evidence="2">USDA</strain>
    </source>
</reference>
<protein>
    <recommendedName>
        <fullName evidence="4">Kazal-like domain-containing protein</fullName>
    </recommendedName>
</protein>
<dbReference type="KEGG" id="scac:106088688"/>